<protein>
    <submittedName>
        <fullName evidence="1">Uncharacterized protein</fullName>
    </submittedName>
</protein>
<dbReference type="Proteomes" id="UP001163096">
    <property type="component" value="Chromosome"/>
</dbReference>
<evidence type="ECO:0000313" key="2">
    <source>
        <dbReference type="Proteomes" id="UP001163096"/>
    </source>
</evidence>
<dbReference type="KEGG" id="mou:OU421_02600"/>
<gene>
    <name evidence="1" type="ORF">OU421_02600</name>
</gene>
<dbReference type="EMBL" id="CP113361">
    <property type="protein sequence ID" value="WAI01783.1"/>
    <property type="molecule type" value="Genomic_DNA"/>
</dbReference>
<accession>A0A9X9S5F2</accession>
<proteinExistence type="predicted"/>
<dbReference type="RefSeq" id="WP_268187057.1">
    <property type="nucleotide sequence ID" value="NZ_CP113361.1"/>
</dbReference>
<reference evidence="1" key="1">
    <citation type="submission" date="2022-11" db="EMBL/GenBank/DDBJ databases">
        <title>Complete genome sequence of Methanogenium organophilum DSM 3596.</title>
        <authorList>
            <person name="Chen S.-C."/>
            <person name="Lai S.-J."/>
            <person name="You Y.-T."/>
        </authorList>
    </citation>
    <scope>NUCLEOTIDE SEQUENCE</scope>
    <source>
        <strain evidence="1">DSM 3596</strain>
    </source>
</reference>
<dbReference type="AlphaFoldDB" id="A0A9X9S5F2"/>
<name>A0A9X9S5F2_METOG</name>
<organism evidence="1 2">
    <name type="scientific">Methanogenium organophilum</name>
    <dbReference type="NCBI Taxonomy" id="2199"/>
    <lineage>
        <taxon>Archaea</taxon>
        <taxon>Methanobacteriati</taxon>
        <taxon>Methanobacteriota</taxon>
        <taxon>Stenosarchaea group</taxon>
        <taxon>Methanomicrobia</taxon>
        <taxon>Methanomicrobiales</taxon>
        <taxon>Methanomicrobiaceae</taxon>
        <taxon>Methanogenium</taxon>
    </lineage>
</organism>
<keyword evidence="2" id="KW-1185">Reference proteome</keyword>
<sequence length="166" mass="19033">MSQKRWTSKIGIACVILMVALEVSCGCLDSSGSPKYNLTEEDRAFLNATDSLPKGNWAASSMAEFGSDYQNMYTIEEEEMKLYDTRIQVLSSMPVSEEFQEIKEEIIMSDEYGRTVCEYEMKRTMALIEDNLTAEEELWQIENNAMDDSLAHMFEADRLLKEKYGI</sequence>
<dbReference type="GeneID" id="76833956"/>
<evidence type="ECO:0000313" key="1">
    <source>
        <dbReference type="EMBL" id="WAI01783.1"/>
    </source>
</evidence>